<evidence type="ECO:0000256" key="1">
    <source>
        <dbReference type="SAM" id="MobiDB-lite"/>
    </source>
</evidence>
<comment type="caution">
    <text evidence="2">The sequence shown here is derived from an EMBL/GenBank/DDBJ whole genome shotgun (WGS) entry which is preliminary data.</text>
</comment>
<dbReference type="EMBL" id="CAJPWZ010002920">
    <property type="protein sequence ID" value="CAG2248008.1"/>
    <property type="molecule type" value="Genomic_DNA"/>
</dbReference>
<proteinExistence type="predicted"/>
<evidence type="ECO:0000313" key="2">
    <source>
        <dbReference type="EMBL" id="CAG2248008.1"/>
    </source>
</evidence>
<feature type="compositionally biased region" description="Basic and acidic residues" evidence="1">
    <location>
        <begin position="20"/>
        <end position="31"/>
    </location>
</feature>
<feature type="region of interest" description="Disordered" evidence="1">
    <location>
        <begin position="1"/>
        <end position="36"/>
    </location>
</feature>
<dbReference type="GO" id="GO:0016874">
    <property type="term" value="F:ligase activity"/>
    <property type="evidence" value="ECO:0007669"/>
    <property type="project" value="UniProtKB-KW"/>
</dbReference>
<feature type="compositionally biased region" description="Polar residues" evidence="1">
    <location>
        <begin position="1"/>
        <end position="19"/>
    </location>
</feature>
<sequence length="220" mass="25582">MPSRRLSGSRNSCSETLGSESDRRLHDEPMDTSKPMDILEEEELERISGLLQRDNLVRGLGIVEHVYRLLHCTPGTMGVMKTDARPLPPPLDNHRWLCANRQNESILAGQRAPIRIKDRQYYKKLLDRYFGHNHALANENITKTEKNASRSGHNRYGNNYDSSVFFHAREDPNRQFPQVRLSYSTNDRKVVLTHQPFTQDDIENEELFDLEIYRMTKGTK</sequence>
<keyword evidence="2" id="KW-0436">Ligase</keyword>
<name>A0A8S3UZX0_MYTED</name>
<dbReference type="Proteomes" id="UP000683360">
    <property type="component" value="Unassembled WGS sequence"/>
</dbReference>
<reference evidence="2" key="1">
    <citation type="submission" date="2021-03" db="EMBL/GenBank/DDBJ databases">
        <authorList>
            <person name="Bekaert M."/>
        </authorList>
    </citation>
    <scope>NUCLEOTIDE SEQUENCE</scope>
</reference>
<accession>A0A8S3UZX0</accession>
<gene>
    <name evidence="2" type="ORF">MEDL_59861</name>
</gene>
<keyword evidence="3" id="KW-1185">Reference proteome</keyword>
<evidence type="ECO:0000313" key="3">
    <source>
        <dbReference type="Proteomes" id="UP000683360"/>
    </source>
</evidence>
<dbReference type="AlphaFoldDB" id="A0A8S3UZX0"/>
<dbReference type="EC" id="6.-.-.-" evidence="2"/>
<dbReference type="OrthoDB" id="202825at2759"/>
<protein>
    <submittedName>
        <fullName evidence="2">TTLL6_13</fullName>
        <ecNumber evidence="2">6.-.-.-</ecNumber>
    </submittedName>
</protein>
<organism evidence="2 3">
    <name type="scientific">Mytilus edulis</name>
    <name type="common">Blue mussel</name>
    <dbReference type="NCBI Taxonomy" id="6550"/>
    <lineage>
        <taxon>Eukaryota</taxon>
        <taxon>Metazoa</taxon>
        <taxon>Spiralia</taxon>
        <taxon>Lophotrochozoa</taxon>
        <taxon>Mollusca</taxon>
        <taxon>Bivalvia</taxon>
        <taxon>Autobranchia</taxon>
        <taxon>Pteriomorphia</taxon>
        <taxon>Mytilida</taxon>
        <taxon>Mytiloidea</taxon>
        <taxon>Mytilidae</taxon>
        <taxon>Mytilinae</taxon>
        <taxon>Mytilus</taxon>
    </lineage>
</organism>